<dbReference type="OrthoDB" id="5569761at2759"/>
<dbReference type="InterPro" id="IPR032677">
    <property type="entry name" value="GTP_cyclohydro_II"/>
</dbReference>
<evidence type="ECO:0000256" key="8">
    <source>
        <dbReference type="ARBA" id="ARBA00049295"/>
    </source>
</evidence>
<reference evidence="11 12" key="1">
    <citation type="journal article" date="2015" name="Genome Biol. Evol.">
        <title>Phylogenomic analyses indicate that early fungi evolved digesting cell walls of algal ancestors of land plants.</title>
        <authorList>
            <person name="Chang Y."/>
            <person name="Wang S."/>
            <person name="Sekimoto S."/>
            <person name="Aerts A.L."/>
            <person name="Choi C."/>
            <person name="Clum A."/>
            <person name="LaButti K.M."/>
            <person name="Lindquist E.A."/>
            <person name="Yee Ngan C."/>
            <person name="Ohm R.A."/>
            <person name="Salamov A.A."/>
            <person name="Grigoriev I.V."/>
            <person name="Spatafora J.W."/>
            <person name="Berbee M.L."/>
        </authorList>
    </citation>
    <scope>NUCLEOTIDE SEQUENCE [LARGE SCALE GENOMIC DNA]</scope>
    <source>
        <strain evidence="11 12">NRRL 28638</strain>
    </source>
</reference>
<dbReference type="Proteomes" id="UP000070444">
    <property type="component" value="Unassembled WGS sequence"/>
</dbReference>
<evidence type="ECO:0000256" key="9">
    <source>
        <dbReference type="SAM" id="MobiDB-lite"/>
    </source>
</evidence>
<protein>
    <recommendedName>
        <fullName evidence="3">GTP cyclohydrolase II</fullName>
        <ecNumber evidence="3">3.5.4.25</ecNumber>
    </recommendedName>
</protein>
<dbReference type="PANTHER" id="PTHR21327:SF29">
    <property type="entry name" value="GTP CYCLOHYDROLASE-2"/>
    <property type="match status" value="1"/>
</dbReference>
<comment type="catalytic activity">
    <reaction evidence="8">
        <text>GTP + 4 H2O = 2,5-diamino-6-hydroxy-4-(5-phosphoribosylamino)-pyrimidine + formate + 2 phosphate + 3 H(+)</text>
        <dbReference type="Rhea" id="RHEA:23704"/>
        <dbReference type="ChEBI" id="CHEBI:15377"/>
        <dbReference type="ChEBI" id="CHEBI:15378"/>
        <dbReference type="ChEBI" id="CHEBI:15740"/>
        <dbReference type="ChEBI" id="CHEBI:37565"/>
        <dbReference type="ChEBI" id="CHEBI:43474"/>
        <dbReference type="ChEBI" id="CHEBI:58614"/>
        <dbReference type="EC" id="3.5.4.25"/>
    </reaction>
</comment>
<dbReference type="Pfam" id="PF00925">
    <property type="entry name" value="GTP_cyclohydro2"/>
    <property type="match status" value="1"/>
</dbReference>
<dbReference type="GO" id="GO:0005525">
    <property type="term" value="F:GTP binding"/>
    <property type="evidence" value="ECO:0007669"/>
    <property type="project" value="UniProtKB-KW"/>
</dbReference>
<dbReference type="NCBIfam" id="NF001591">
    <property type="entry name" value="PRK00393.1"/>
    <property type="match status" value="1"/>
</dbReference>
<evidence type="ECO:0000313" key="12">
    <source>
        <dbReference type="Proteomes" id="UP000070444"/>
    </source>
</evidence>
<proteinExistence type="inferred from homology"/>
<dbReference type="InterPro" id="IPR036144">
    <property type="entry name" value="RibA-like_sf"/>
</dbReference>
<evidence type="ECO:0000256" key="6">
    <source>
        <dbReference type="ARBA" id="ARBA00022801"/>
    </source>
</evidence>
<evidence type="ECO:0000256" key="7">
    <source>
        <dbReference type="ARBA" id="ARBA00023134"/>
    </source>
</evidence>
<evidence type="ECO:0000256" key="5">
    <source>
        <dbReference type="ARBA" id="ARBA00022741"/>
    </source>
</evidence>
<keyword evidence="5" id="KW-0547">Nucleotide-binding</keyword>
<evidence type="ECO:0000256" key="1">
    <source>
        <dbReference type="ARBA" id="ARBA00005104"/>
    </source>
</evidence>
<keyword evidence="6" id="KW-0378">Hydrolase</keyword>
<dbReference type="OMA" id="TTWSARC"/>
<dbReference type="SUPFAM" id="SSF142695">
    <property type="entry name" value="RibA-like"/>
    <property type="match status" value="1"/>
</dbReference>
<keyword evidence="12" id="KW-1185">Reference proteome</keyword>
<dbReference type="CDD" id="cd00641">
    <property type="entry name" value="GTP_cyclohydro2"/>
    <property type="match status" value="1"/>
</dbReference>
<comment type="pathway">
    <text evidence="1">Cofactor biosynthesis; riboflavin biosynthesis.</text>
</comment>
<evidence type="ECO:0000313" key="11">
    <source>
        <dbReference type="EMBL" id="KXN74188.1"/>
    </source>
</evidence>
<gene>
    <name evidence="11" type="ORF">CONCODRAFT_54746</name>
</gene>
<keyword evidence="7" id="KW-0342">GTP-binding</keyword>
<evidence type="ECO:0000256" key="4">
    <source>
        <dbReference type="ARBA" id="ARBA00022619"/>
    </source>
</evidence>
<dbReference type="EMBL" id="KQ964426">
    <property type="protein sequence ID" value="KXN74188.1"/>
    <property type="molecule type" value="Genomic_DNA"/>
</dbReference>
<feature type="domain" description="GTP cyclohydrolase II" evidence="10">
    <location>
        <begin position="42"/>
        <end position="237"/>
    </location>
</feature>
<keyword evidence="4" id="KW-0686">Riboflavin biosynthesis</keyword>
<accession>A0A137PGS6</accession>
<dbReference type="AlphaFoldDB" id="A0A137PGS6"/>
<dbReference type="GO" id="GO:0009231">
    <property type="term" value="P:riboflavin biosynthetic process"/>
    <property type="evidence" value="ECO:0007669"/>
    <property type="project" value="UniProtKB-KW"/>
</dbReference>
<comment type="similarity">
    <text evidence="2">Belongs to the GTP cyclohydrolase II family.</text>
</comment>
<evidence type="ECO:0000259" key="10">
    <source>
        <dbReference type="Pfam" id="PF00925"/>
    </source>
</evidence>
<dbReference type="InterPro" id="IPR000926">
    <property type="entry name" value="RibA"/>
</dbReference>
<evidence type="ECO:0000256" key="3">
    <source>
        <dbReference type="ARBA" id="ARBA00012762"/>
    </source>
</evidence>
<dbReference type="Gene3D" id="3.40.50.10990">
    <property type="entry name" value="GTP cyclohydrolase II"/>
    <property type="match status" value="1"/>
</dbReference>
<dbReference type="NCBIfam" id="TIGR00505">
    <property type="entry name" value="ribA"/>
    <property type="match status" value="1"/>
</dbReference>
<organism evidence="11 12">
    <name type="scientific">Conidiobolus coronatus (strain ATCC 28846 / CBS 209.66 / NRRL 28638)</name>
    <name type="common">Delacroixia coronata</name>
    <dbReference type="NCBI Taxonomy" id="796925"/>
    <lineage>
        <taxon>Eukaryota</taxon>
        <taxon>Fungi</taxon>
        <taxon>Fungi incertae sedis</taxon>
        <taxon>Zoopagomycota</taxon>
        <taxon>Entomophthoromycotina</taxon>
        <taxon>Entomophthoromycetes</taxon>
        <taxon>Entomophthorales</taxon>
        <taxon>Ancylistaceae</taxon>
        <taxon>Conidiobolus</taxon>
    </lineage>
</organism>
<feature type="region of interest" description="Disordered" evidence="9">
    <location>
        <begin position="1"/>
        <end position="21"/>
    </location>
</feature>
<dbReference type="PANTHER" id="PTHR21327">
    <property type="entry name" value="GTP CYCLOHYDROLASE II-RELATED"/>
    <property type="match status" value="1"/>
</dbReference>
<dbReference type="GO" id="GO:0003935">
    <property type="term" value="F:GTP cyclohydrolase II activity"/>
    <property type="evidence" value="ECO:0007669"/>
    <property type="project" value="UniProtKB-EC"/>
</dbReference>
<sequence>MIGKNSLSTPSQPIENLPVTNTLSDKNLTNSAKPNLKLTCQVKTRIPTPIGEFYLLLYHNNWDSKEHLAIVYGDQIQSYSLQSSVPDETSEDRIRRGALPIGTPIPSAQTEPALTRIHSECFTGETIFSVRCDCGQQLEEAMKLIKEKGSGVIVYLRQEGRGIGLLDKLRAYNVQDQGYDTVSANIMLNHPPDRRTYEMATAILRDLGINSVDLLTNNPTKMIPLQNDGININKRIPMVPREWQASNAQACCNTPRGPTPPNEPIELNNYLKTKITRMGHMLTMPDNVSQHD</sequence>
<evidence type="ECO:0000256" key="2">
    <source>
        <dbReference type="ARBA" id="ARBA00008131"/>
    </source>
</evidence>
<name>A0A137PGS6_CONC2</name>
<dbReference type="STRING" id="796925.A0A137PGS6"/>
<dbReference type="EC" id="3.5.4.25" evidence="3"/>